<gene>
    <name evidence="2" type="ORF">PoB_003214000</name>
</gene>
<dbReference type="GO" id="GO:0005829">
    <property type="term" value="C:cytosol"/>
    <property type="evidence" value="ECO:0007669"/>
    <property type="project" value="TreeGrafter"/>
</dbReference>
<keyword evidence="1" id="KW-1133">Transmembrane helix</keyword>
<organism evidence="2 3">
    <name type="scientific">Plakobranchus ocellatus</name>
    <dbReference type="NCBI Taxonomy" id="259542"/>
    <lineage>
        <taxon>Eukaryota</taxon>
        <taxon>Metazoa</taxon>
        <taxon>Spiralia</taxon>
        <taxon>Lophotrochozoa</taxon>
        <taxon>Mollusca</taxon>
        <taxon>Gastropoda</taxon>
        <taxon>Heterobranchia</taxon>
        <taxon>Euthyneura</taxon>
        <taxon>Panpulmonata</taxon>
        <taxon>Sacoglossa</taxon>
        <taxon>Placobranchoidea</taxon>
        <taxon>Plakobranchidae</taxon>
        <taxon>Plakobranchus</taxon>
    </lineage>
</organism>
<feature type="transmembrane region" description="Helical" evidence="1">
    <location>
        <begin position="155"/>
        <end position="176"/>
    </location>
</feature>
<evidence type="ECO:0000256" key="1">
    <source>
        <dbReference type="SAM" id="Phobius"/>
    </source>
</evidence>
<sequence length="197" mass="22629">MQAEPKLHNCMVKFLKSDRVQIIPTVQKTADDLWRTSDCTNCISHLHADAKTKAINYTVPEKVHQFFILYSNMSECLGKNATFEITGILQNKSDEGNVSALCKMCHNKYNKLNDHYNSLAKDVKGEVCMDIVDMMNYTRIAWSDNLNCSHRSADAAVVIVITLFIAISPLCFYLPLRYTSKEKIKQVLKREYFFVLF</sequence>
<keyword evidence="1 2" id="KW-0812">Transmembrane</keyword>
<name>A0AAV4ABU8_9GAST</name>
<reference evidence="2 3" key="1">
    <citation type="journal article" date="2021" name="Elife">
        <title>Chloroplast acquisition without the gene transfer in kleptoplastic sea slugs, Plakobranchus ocellatus.</title>
        <authorList>
            <person name="Maeda T."/>
            <person name="Takahashi S."/>
            <person name="Yoshida T."/>
            <person name="Shimamura S."/>
            <person name="Takaki Y."/>
            <person name="Nagai Y."/>
            <person name="Toyoda A."/>
            <person name="Suzuki Y."/>
            <person name="Arimoto A."/>
            <person name="Ishii H."/>
            <person name="Satoh N."/>
            <person name="Nishiyama T."/>
            <person name="Hasebe M."/>
            <person name="Maruyama T."/>
            <person name="Minagawa J."/>
            <person name="Obokata J."/>
            <person name="Shigenobu S."/>
        </authorList>
    </citation>
    <scope>NUCLEOTIDE SEQUENCE [LARGE SCALE GENOMIC DNA]</scope>
</reference>
<keyword evidence="3" id="KW-1185">Reference proteome</keyword>
<protein>
    <submittedName>
        <fullName evidence="2">Osteopetrosis-associated transmembrane protein 1-like</fullName>
    </submittedName>
</protein>
<dbReference type="EMBL" id="BLXT01003750">
    <property type="protein sequence ID" value="GFO05635.1"/>
    <property type="molecule type" value="Genomic_DNA"/>
</dbReference>
<dbReference type="Pfam" id="PF09777">
    <property type="entry name" value="OSTMP1"/>
    <property type="match status" value="1"/>
</dbReference>
<proteinExistence type="predicted"/>
<evidence type="ECO:0000313" key="3">
    <source>
        <dbReference type="Proteomes" id="UP000735302"/>
    </source>
</evidence>
<dbReference type="PANTHER" id="PTHR15644:SF2">
    <property type="entry name" value="OSTEOPETROSIS-ASSOCIATED TRANSMEMBRANE PROTEIN 1"/>
    <property type="match status" value="1"/>
</dbReference>
<comment type="caution">
    <text evidence="2">The sequence shown here is derived from an EMBL/GenBank/DDBJ whole genome shotgun (WGS) entry which is preliminary data.</text>
</comment>
<dbReference type="AlphaFoldDB" id="A0AAV4ABU8"/>
<dbReference type="PANTHER" id="PTHR15644">
    <property type="entry name" value="OSTEOPETROSIS ASSOCIATED TRANSMEMBRANE PROTEIN 1"/>
    <property type="match status" value="1"/>
</dbReference>
<evidence type="ECO:0000313" key="2">
    <source>
        <dbReference type="EMBL" id="GFO05635.1"/>
    </source>
</evidence>
<dbReference type="InterPro" id="IPR019172">
    <property type="entry name" value="Osteopetrosis-assoc_TM_1"/>
</dbReference>
<keyword evidence="1" id="KW-0472">Membrane</keyword>
<accession>A0AAV4ABU8</accession>
<dbReference type="Proteomes" id="UP000735302">
    <property type="component" value="Unassembled WGS sequence"/>
</dbReference>